<dbReference type="RefSeq" id="WP_380231240.1">
    <property type="nucleotide sequence ID" value="NZ_JBHSVH010000002.1"/>
</dbReference>
<keyword evidence="6 7" id="KW-0472">Membrane</keyword>
<dbReference type="Pfam" id="PF07690">
    <property type="entry name" value="MFS_1"/>
    <property type="match status" value="1"/>
</dbReference>
<comment type="caution">
    <text evidence="8">The sequence shown here is derived from an EMBL/GenBank/DDBJ whole genome shotgun (WGS) entry which is preliminary data.</text>
</comment>
<evidence type="ECO:0000256" key="7">
    <source>
        <dbReference type="SAM" id="Phobius"/>
    </source>
</evidence>
<dbReference type="PANTHER" id="PTHR23517">
    <property type="entry name" value="RESISTANCE PROTEIN MDTM, PUTATIVE-RELATED-RELATED"/>
    <property type="match status" value="1"/>
</dbReference>
<evidence type="ECO:0000256" key="4">
    <source>
        <dbReference type="ARBA" id="ARBA00022692"/>
    </source>
</evidence>
<comment type="subcellular location">
    <subcellularLocation>
        <location evidence="1">Cell membrane</location>
        <topology evidence="1">Multi-pass membrane protein</topology>
    </subcellularLocation>
</comment>
<feature type="transmembrane region" description="Helical" evidence="7">
    <location>
        <begin position="228"/>
        <end position="253"/>
    </location>
</feature>
<dbReference type="Gene3D" id="1.20.1250.20">
    <property type="entry name" value="MFS general substrate transporter like domains"/>
    <property type="match status" value="1"/>
</dbReference>
<feature type="transmembrane region" description="Helical" evidence="7">
    <location>
        <begin position="28"/>
        <end position="49"/>
    </location>
</feature>
<name>A0ABW2FWM9_9ACTN</name>
<evidence type="ECO:0000256" key="1">
    <source>
        <dbReference type="ARBA" id="ARBA00004651"/>
    </source>
</evidence>
<proteinExistence type="predicted"/>
<evidence type="ECO:0000313" key="8">
    <source>
        <dbReference type="EMBL" id="MFC7180825.1"/>
    </source>
</evidence>
<dbReference type="SUPFAM" id="SSF103473">
    <property type="entry name" value="MFS general substrate transporter"/>
    <property type="match status" value="1"/>
</dbReference>
<dbReference type="InterPro" id="IPR050171">
    <property type="entry name" value="MFS_Transporters"/>
</dbReference>
<dbReference type="InterPro" id="IPR011701">
    <property type="entry name" value="MFS"/>
</dbReference>
<feature type="transmembrane region" description="Helical" evidence="7">
    <location>
        <begin position="151"/>
        <end position="172"/>
    </location>
</feature>
<evidence type="ECO:0000256" key="5">
    <source>
        <dbReference type="ARBA" id="ARBA00022989"/>
    </source>
</evidence>
<dbReference type="EMBL" id="JBHTAJ010000024">
    <property type="protein sequence ID" value="MFC7180825.1"/>
    <property type="molecule type" value="Genomic_DNA"/>
</dbReference>
<feature type="transmembrane region" description="Helical" evidence="7">
    <location>
        <begin position="387"/>
        <end position="405"/>
    </location>
</feature>
<evidence type="ECO:0000313" key="9">
    <source>
        <dbReference type="Proteomes" id="UP001596435"/>
    </source>
</evidence>
<sequence length="430" mass="43759">MTTTSSGASTTSRAPSRLLHPDPVIRRLAAITLVNTLGNGLFMTLGALYFTRILGFGAARVGLGLTAAGLCGVLIGVPAGRVADRWGTKPVLVALVALEAVGTACYPLVGNFTAFVLLACAVTAADRGSATVRNALYAEVLPADRRVAGRAYLRVVTNVGIGVGTGLAALALQADNRGAYTAAILADVATFAVVTVMYALLPTPGRPPHDPAAPAARRTGSALRNRPYLAVAALSGLLGLQFAVIEVGVPLWIVQHTDAPRVMVSACLIVNTVLVVALQVRATRGTEEPAAAARIFRRGGLLVTVSCLAFACAHGLPVWLAVVCLLAGSVLQALGEVLGQAAGWALGYDLAEEGAHGEYQGVFNTGFSAAMMLGPALVTSAVIGHGPVGWVAIAALFAAASLAMVPTVGRALARRAAADVPVRPVATTAA</sequence>
<evidence type="ECO:0000256" key="6">
    <source>
        <dbReference type="ARBA" id="ARBA00023136"/>
    </source>
</evidence>
<keyword evidence="3" id="KW-1003">Cell membrane</keyword>
<feature type="transmembrane region" description="Helical" evidence="7">
    <location>
        <begin position="301"/>
        <end position="328"/>
    </location>
</feature>
<feature type="transmembrane region" description="Helical" evidence="7">
    <location>
        <begin position="259"/>
        <end position="280"/>
    </location>
</feature>
<evidence type="ECO:0000256" key="2">
    <source>
        <dbReference type="ARBA" id="ARBA00022448"/>
    </source>
</evidence>
<feature type="transmembrane region" description="Helical" evidence="7">
    <location>
        <begin position="91"/>
        <end position="124"/>
    </location>
</feature>
<evidence type="ECO:0000256" key="3">
    <source>
        <dbReference type="ARBA" id="ARBA00022475"/>
    </source>
</evidence>
<gene>
    <name evidence="8" type="ORF">ACFQMG_14805</name>
</gene>
<dbReference type="InterPro" id="IPR036259">
    <property type="entry name" value="MFS_trans_sf"/>
</dbReference>
<keyword evidence="5 7" id="KW-1133">Transmembrane helix</keyword>
<feature type="transmembrane region" description="Helical" evidence="7">
    <location>
        <begin position="178"/>
        <end position="201"/>
    </location>
</feature>
<organism evidence="8 9">
    <name type="scientific">Kitasatospora paranensis</name>
    <dbReference type="NCBI Taxonomy" id="258053"/>
    <lineage>
        <taxon>Bacteria</taxon>
        <taxon>Bacillati</taxon>
        <taxon>Actinomycetota</taxon>
        <taxon>Actinomycetes</taxon>
        <taxon>Kitasatosporales</taxon>
        <taxon>Streptomycetaceae</taxon>
        <taxon>Kitasatospora</taxon>
    </lineage>
</organism>
<dbReference type="PANTHER" id="PTHR23517:SF2">
    <property type="entry name" value="MULTIDRUG RESISTANCE PROTEIN MDTH"/>
    <property type="match status" value="1"/>
</dbReference>
<keyword evidence="2" id="KW-0813">Transport</keyword>
<keyword evidence="4 7" id="KW-0812">Transmembrane</keyword>
<reference evidence="9" key="1">
    <citation type="journal article" date="2019" name="Int. J. Syst. Evol. Microbiol.">
        <title>The Global Catalogue of Microorganisms (GCM) 10K type strain sequencing project: providing services to taxonomists for standard genome sequencing and annotation.</title>
        <authorList>
            <consortium name="The Broad Institute Genomics Platform"/>
            <consortium name="The Broad Institute Genome Sequencing Center for Infectious Disease"/>
            <person name="Wu L."/>
            <person name="Ma J."/>
        </authorList>
    </citation>
    <scope>NUCLEOTIDE SEQUENCE [LARGE SCALE GENOMIC DNA]</scope>
    <source>
        <strain evidence="9">CGMCC 1.12859</strain>
    </source>
</reference>
<feature type="transmembrane region" description="Helical" evidence="7">
    <location>
        <begin position="61"/>
        <end position="79"/>
    </location>
</feature>
<protein>
    <submittedName>
        <fullName evidence="8">MFS transporter</fullName>
    </submittedName>
</protein>
<dbReference type="Proteomes" id="UP001596435">
    <property type="component" value="Unassembled WGS sequence"/>
</dbReference>
<accession>A0ABW2FWM9</accession>
<keyword evidence="9" id="KW-1185">Reference proteome</keyword>